<organism evidence="1 2">
    <name type="scientific">Hydrobacter penzbergensis</name>
    <dbReference type="NCBI Taxonomy" id="1235997"/>
    <lineage>
        <taxon>Bacteria</taxon>
        <taxon>Pseudomonadati</taxon>
        <taxon>Bacteroidota</taxon>
        <taxon>Chitinophagia</taxon>
        <taxon>Chitinophagales</taxon>
        <taxon>Chitinophagaceae</taxon>
        <taxon>Hydrobacter</taxon>
    </lineage>
</organism>
<protein>
    <submittedName>
        <fullName evidence="1">Uncharacterized protein</fullName>
    </submittedName>
</protein>
<sequence>MKASELIRQIVVPNHGSNEIGKGLELKIKKDAGIR</sequence>
<evidence type="ECO:0000313" key="1">
    <source>
        <dbReference type="EMBL" id="SDW87254.1"/>
    </source>
</evidence>
<proteinExistence type="predicted"/>
<dbReference type="EMBL" id="FNNO01000006">
    <property type="protein sequence ID" value="SDW87254.1"/>
    <property type="molecule type" value="Genomic_DNA"/>
</dbReference>
<comment type="caution">
    <text evidence="1">The sequence shown here is derived from an EMBL/GenBank/DDBJ whole genome shotgun (WGS) entry which is preliminary data.</text>
</comment>
<evidence type="ECO:0000313" key="2">
    <source>
        <dbReference type="Proteomes" id="UP000198711"/>
    </source>
</evidence>
<name>A0A8X8IER6_9BACT</name>
<reference evidence="1 2" key="1">
    <citation type="submission" date="2016-10" db="EMBL/GenBank/DDBJ databases">
        <authorList>
            <person name="Varghese N."/>
            <person name="Submissions S."/>
        </authorList>
    </citation>
    <scope>NUCLEOTIDE SEQUENCE [LARGE SCALE GENOMIC DNA]</scope>
    <source>
        <strain evidence="1 2">DSM 25353</strain>
    </source>
</reference>
<keyword evidence="2" id="KW-1185">Reference proteome</keyword>
<gene>
    <name evidence="1" type="ORF">SAMN05444410_106190</name>
</gene>
<dbReference type="AlphaFoldDB" id="A0A8X8IER6"/>
<dbReference type="Proteomes" id="UP000198711">
    <property type="component" value="Unassembled WGS sequence"/>
</dbReference>
<accession>A0A8X8IER6</accession>